<gene>
    <name evidence="2" type="ORF">QSP1433_LOCUS5765</name>
</gene>
<name>A0A7S2WBR0_9STRA</name>
<proteinExistence type="predicted"/>
<dbReference type="AlphaFoldDB" id="A0A7S2WBR0"/>
<protein>
    <submittedName>
        <fullName evidence="2">Uncharacterized protein</fullName>
    </submittedName>
</protein>
<dbReference type="EMBL" id="HBHK01009319">
    <property type="protein sequence ID" value="CAD9677372.1"/>
    <property type="molecule type" value="Transcribed_RNA"/>
</dbReference>
<accession>A0A7S2WBR0</accession>
<keyword evidence="1" id="KW-1133">Transmembrane helix</keyword>
<keyword evidence="1" id="KW-0812">Transmembrane</keyword>
<feature type="transmembrane region" description="Helical" evidence="1">
    <location>
        <begin position="22"/>
        <end position="45"/>
    </location>
</feature>
<organism evidence="2">
    <name type="scientific">Mucochytrium quahogii</name>
    <dbReference type="NCBI Taxonomy" id="96639"/>
    <lineage>
        <taxon>Eukaryota</taxon>
        <taxon>Sar</taxon>
        <taxon>Stramenopiles</taxon>
        <taxon>Bigyra</taxon>
        <taxon>Labyrinthulomycetes</taxon>
        <taxon>Thraustochytrida</taxon>
        <taxon>Thraustochytriidae</taxon>
        <taxon>Mucochytrium</taxon>
    </lineage>
</organism>
<feature type="transmembrane region" description="Helical" evidence="1">
    <location>
        <begin position="103"/>
        <end position="128"/>
    </location>
</feature>
<evidence type="ECO:0000256" key="1">
    <source>
        <dbReference type="SAM" id="Phobius"/>
    </source>
</evidence>
<evidence type="ECO:0000313" key="2">
    <source>
        <dbReference type="EMBL" id="CAD9677372.1"/>
    </source>
</evidence>
<feature type="transmembrane region" description="Helical" evidence="1">
    <location>
        <begin position="134"/>
        <end position="150"/>
    </location>
</feature>
<sequence>MDNMLNHTSELHRSQGAVVRHMIGHLVPGMFFLFVSVYMNVACWYKKRMAVGRGREIDFLESQKLSDDSTRNPEENIVGTNDTRTDLSEWSVRLATLERRAGTALICACLIGILIEGIGGVASFGNFFFQSEHIAMYAAFLPAVILFEKMDEKGGMLTEEKATHLGPLLLVVCACISLSRLTQK</sequence>
<keyword evidence="1" id="KW-0472">Membrane</keyword>
<reference evidence="2" key="1">
    <citation type="submission" date="2021-01" db="EMBL/GenBank/DDBJ databases">
        <authorList>
            <person name="Corre E."/>
            <person name="Pelletier E."/>
            <person name="Niang G."/>
            <person name="Scheremetjew M."/>
            <person name="Finn R."/>
            <person name="Kale V."/>
            <person name="Holt S."/>
            <person name="Cochrane G."/>
            <person name="Meng A."/>
            <person name="Brown T."/>
            <person name="Cohen L."/>
        </authorList>
    </citation>
    <scope>NUCLEOTIDE SEQUENCE</scope>
    <source>
        <strain evidence="2">NY070348D</strain>
    </source>
</reference>